<comment type="function">
    <text evidence="9 10">Catalyzes the dehydration of the S-form of NAD(P)HX at the expense of ATP, which is converted to ADP. Together with NAD(P)HX epimerase, which catalyzes the epimerization of the S- and R-forms, the enzyme allows the repair of both epimers of NAD(P)HX, a damaged form of NAD(P)H that is a result of enzymatic or heat-dependent hydration.</text>
</comment>
<keyword evidence="2 10" id="KW-0547">Nucleotide-binding</keyword>
<keyword evidence="11" id="KW-0472">Membrane</keyword>
<evidence type="ECO:0000313" key="13">
    <source>
        <dbReference type="Ensembl" id="ENSRNOP00000079591.1"/>
    </source>
</evidence>
<keyword evidence="6 10" id="KW-0456">Lyase</keyword>
<evidence type="ECO:0000256" key="8">
    <source>
        <dbReference type="ARBA" id="ARBA00048847"/>
    </source>
</evidence>
<evidence type="ECO:0000256" key="9">
    <source>
        <dbReference type="ARBA" id="ARBA00057267"/>
    </source>
</evidence>
<feature type="binding site" evidence="10">
    <location>
        <position position="164"/>
    </location>
    <ligand>
        <name>(6S)-NADPHX</name>
        <dbReference type="ChEBI" id="CHEBI:64076"/>
    </ligand>
</feature>
<dbReference type="PROSITE" id="PS51383">
    <property type="entry name" value="YJEF_C_3"/>
    <property type="match status" value="1"/>
</dbReference>
<reference evidence="13" key="2">
    <citation type="submission" date="2025-08" db="UniProtKB">
        <authorList>
            <consortium name="Ensembl"/>
        </authorList>
    </citation>
    <scope>IDENTIFICATION</scope>
    <source>
        <strain evidence="13">Brown Norway</strain>
    </source>
</reference>
<comment type="similarity">
    <text evidence="10">Belongs to the NnrD/CARKD family.</text>
</comment>
<gene>
    <name evidence="13 15" type="primary">Naxd</name>
    <name evidence="10" type="synonym">CARKD</name>
</gene>
<reference evidence="13" key="1">
    <citation type="submission" date="2024-01" db="EMBL/GenBank/DDBJ databases">
        <title>GRCr8: a new rat reference genome assembly contstructed from accurate long reads and long range scaffolding.</title>
        <authorList>
            <person name="Doris P.A."/>
            <person name="Kalbfleisch T."/>
            <person name="Li K."/>
            <person name="Howe K."/>
            <person name="Wood J."/>
        </authorList>
    </citation>
    <scope>NUCLEOTIDE SEQUENCE [LARGE SCALE GENOMIC DNA]</scope>
    <source>
        <strain evidence="13">Brown Norway</strain>
    </source>
</reference>
<name>A0A8I5ZNB5_RAT</name>
<feature type="binding site" evidence="10">
    <location>
        <position position="286"/>
    </location>
    <ligand>
        <name>(6S)-NADPHX</name>
        <dbReference type="ChEBI" id="CHEBI:64076"/>
    </ligand>
</feature>
<sequence>MGIRCVAIRACGGGKIDTGVPRMAVCPYGAAAVVMALLSAAIAFHCSPLLAVLQRALSLHTAHATKDMDNLFQLVRNIVPALTSKKHKGQDGRIGIVGGCQEGPPPACLSGADLTHVFCAREAAPVIKSYSPELIVHPVLDSSDAVEEVEKWLPRLHALVVGPGLGRDDLLLNNVRGILESTKARDIPVVIDADGLWLIAQRPALVHGYQKAVLTPNHVEFSRLWDAVLSSPMDTSNHSGSVLKLSQALGNITIVQKGEQDLISNGQQVLVCNQEGSSRRCGGQGDLLSGSLGVMAHWALRAGPEKTNGSSPLLVAAWGACTLTRECNHLAFQKYGRSTTTTDMIAEVGAAFSKLFTT</sequence>
<keyword evidence="11" id="KW-0812">Transmembrane</keyword>
<feature type="domain" description="YjeF C-terminal" evidence="12">
    <location>
        <begin position="71"/>
        <end position="355"/>
    </location>
</feature>
<keyword evidence="16" id="KW-1267">Proteomics identification</keyword>
<evidence type="ECO:0000256" key="6">
    <source>
        <dbReference type="ARBA" id="ARBA00023239"/>
    </source>
</evidence>
<dbReference type="Ensembl" id="ENSRNOT00000114070.2">
    <property type="protein sequence ID" value="ENSRNOP00000079591.1"/>
    <property type="gene ID" value="ENSRNOG00000015021.9"/>
</dbReference>
<keyword evidence="11" id="KW-1133">Transmembrane helix</keyword>
<dbReference type="FunFam" id="3.40.1190.20:FF:000013">
    <property type="entry name" value="ATP-dependent (S)-NAD(P)H-hydrate dehydratase"/>
    <property type="match status" value="1"/>
</dbReference>
<evidence type="ECO:0000256" key="2">
    <source>
        <dbReference type="ARBA" id="ARBA00022741"/>
    </source>
</evidence>
<keyword evidence="10" id="KW-0496">Mitochondrion</keyword>
<dbReference type="EC" id="4.2.1.93" evidence="10"/>
<dbReference type="Proteomes" id="UP000002494">
    <property type="component" value="Chromosome 16"/>
</dbReference>
<evidence type="ECO:0000256" key="11">
    <source>
        <dbReference type="SAM" id="Phobius"/>
    </source>
</evidence>
<comment type="subcellular location">
    <subcellularLocation>
        <location evidence="10">Mitochondrion</location>
    </subcellularLocation>
</comment>
<dbReference type="GO" id="GO:0005524">
    <property type="term" value="F:ATP binding"/>
    <property type="evidence" value="ECO:0007669"/>
    <property type="project" value="UniProtKB-KW"/>
</dbReference>
<evidence type="ECO:0000256" key="4">
    <source>
        <dbReference type="ARBA" id="ARBA00022857"/>
    </source>
</evidence>
<dbReference type="NCBIfam" id="TIGR00196">
    <property type="entry name" value="yjeF_cterm"/>
    <property type="match status" value="1"/>
</dbReference>
<dbReference type="GeneTree" id="ENSGT00390000000917"/>
<reference evidence="13" key="3">
    <citation type="submission" date="2025-09" db="UniProtKB">
        <authorList>
            <consortium name="Ensembl"/>
        </authorList>
    </citation>
    <scope>IDENTIFICATION</scope>
    <source>
        <strain evidence="13">Brown Norway</strain>
    </source>
</reference>
<dbReference type="InterPro" id="IPR029056">
    <property type="entry name" value="Ribokinase-like"/>
</dbReference>
<proteinExistence type="evidence at protein level"/>
<evidence type="ECO:0007829" key="16">
    <source>
        <dbReference type="PeptideAtlas" id="A0A8I5ZNB5"/>
    </source>
</evidence>
<dbReference type="InterPro" id="IPR000631">
    <property type="entry name" value="CARKD"/>
</dbReference>
<evidence type="ECO:0000313" key="14">
    <source>
        <dbReference type="Proteomes" id="UP000002494"/>
    </source>
</evidence>
<evidence type="ECO:0000256" key="7">
    <source>
        <dbReference type="ARBA" id="ARBA00047472"/>
    </source>
</evidence>
<feature type="binding site" evidence="10">
    <location>
        <begin position="276"/>
        <end position="285"/>
    </location>
    <ligand>
        <name>ATP</name>
        <dbReference type="ChEBI" id="CHEBI:30616"/>
    </ligand>
</feature>
<comment type="catalytic activity">
    <reaction evidence="8 10">
        <text>(6S)-NADHX + ATP = ADP + phosphate + NADH + H(+)</text>
        <dbReference type="Rhea" id="RHEA:19017"/>
        <dbReference type="ChEBI" id="CHEBI:15378"/>
        <dbReference type="ChEBI" id="CHEBI:30616"/>
        <dbReference type="ChEBI" id="CHEBI:43474"/>
        <dbReference type="ChEBI" id="CHEBI:57945"/>
        <dbReference type="ChEBI" id="CHEBI:64074"/>
        <dbReference type="ChEBI" id="CHEBI:456216"/>
        <dbReference type="EC" id="4.2.1.93"/>
    </reaction>
</comment>
<dbReference type="SUPFAM" id="SSF53613">
    <property type="entry name" value="Ribokinase-like"/>
    <property type="match status" value="1"/>
</dbReference>
<dbReference type="AlphaFoldDB" id="A0A8I5ZNB5"/>
<dbReference type="GO" id="GO:0047453">
    <property type="term" value="F:ATP-dependent NAD(P)H-hydrate dehydratase activity"/>
    <property type="evidence" value="ECO:0007669"/>
    <property type="project" value="UniProtKB-UniRule"/>
</dbReference>
<comment type="catalytic activity">
    <reaction evidence="7 10">
        <text>(6S)-NADPHX + ATP = ADP + phosphate + NADPH + H(+)</text>
        <dbReference type="Rhea" id="RHEA:32231"/>
        <dbReference type="ChEBI" id="CHEBI:15378"/>
        <dbReference type="ChEBI" id="CHEBI:30616"/>
        <dbReference type="ChEBI" id="CHEBI:43474"/>
        <dbReference type="ChEBI" id="CHEBI:57783"/>
        <dbReference type="ChEBI" id="CHEBI:64076"/>
        <dbReference type="ChEBI" id="CHEBI:456216"/>
        <dbReference type="EC" id="4.2.1.93"/>
    </reaction>
</comment>
<evidence type="ECO:0000313" key="15">
    <source>
        <dbReference type="RGD" id="1562691"/>
    </source>
</evidence>
<evidence type="ECO:0000256" key="1">
    <source>
        <dbReference type="ARBA" id="ARBA00022553"/>
    </source>
</evidence>
<keyword evidence="14" id="KW-1185">Reference proteome</keyword>
<feature type="binding site" evidence="10">
    <location>
        <begin position="217"/>
        <end position="223"/>
    </location>
    <ligand>
        <name>(6S)-NADPHX</name>
        <dbReference type="ChEBI" id="CHEBI:64076"/>
    </ligand>
</feature>
<keyword evidence="3 10" id="KW-0067">ATP-binding</keyword>
<feature type="binding site" evidence="10">
    <location>
        <begin position="257"/>
        <end position="261"/>
    </location>
    <ligand>
        <name>ATP</name>
        <dbReference type="ChEBI" id="CHEBI:30616"/>
    </ligand>
</feature>
<evidence type="ECO:0000256" key="10">
    <source>
        <dbReference type="HAMAP-Rule" id="MF_03157"/>
    </source>
</evidence>
<dbReference type="CDD" id="cd01171">
    <property type="entry name" value="YXKO-related"/>
    <property type="match status" value="1"/>
</dbReference>
<accession>A0A8I5ZNB5</accession>
<evidence type="ECO:0000256" key="3">
    <source>
        <dbReference type="ARBA" id="ARBA00022840"/>
    </source>
</evidence>
<dbReference type="GO" id="GO:0005739">
    <property type="term" value="C:mitochondrion"/>
    <property type="evidence" value="ECO:0007669"/>
    <property type="project" value="UniProtKB-SubCell"/>
</dbReference>
<dbReference type="PANTHER" id="PTHR12592">
    <property type="entry name" value="ATP-DEPENDENT (S)-NAD(P)H-HYDRATE DEHYDRATASE FAMILY MEMBER"/>
    <property type="match status" value="1"/>
</dbReference>
<keyword evidence="5 10" id="KW-0520">NAD</keyword>
<keyword evidence="1 10" id="KW-0597">Phosphoprotein</keyword>
<dbReference type="RGD" id="1562691">
    <property type="gene designation" value="Naxd"/>
</dbReference>
<feature type="transmembrane region" description="Helical" evidence="11">
    <location>
        <begin position="28"/>
        <end position="53"/>
    </location>
</feature>
<keyword evidence="4" id="KW-0521">NADP</keyword>
<dbReference type="Pfam" id="PF01256">
    <property type="entry name" value="Carb_kinase"/>
    <property type="match status" value="1"/>
</dbReference>
<organism evidence="13 14">
    <name type="scientific">Rattus norvegicus</name>
    <name type="common">Rat</name>
    <dbReference type="NCBI Taxonomy" id="10116"/>
    <lineage>
        <taxon>Eukaryota</taxon>
        <taxon>Metazoa</taxon>
        <taxon>Chordata</taxon>
        <taxon>Craniata</taxon>
        <taxon>Vertebrata</taxon>
        <taxon>Euteleostomi</taxon>
        <taxon>Mammalia</taxon>
        <taxon>Eutheria</taxon>
        <taxon>Euarchontoglires</taxon>
        <taxon>Glires</taxon>
        <taxon>Rodentia</taxon>
        <taxon>Myomorpha</taxon>
        <taxon>Muroidea</taxon>
        <taxon>Muridae</taxon>
        <taxon>Murinae</taxon>
        <taxon>Rattus</taxon>
    </lineage>
</organism>
<evidence type="ECO:0000256" key="5">
    <source>
        <dbReference type="ARBA" id="ARBA00023027"/>
    </source>
</evidence>
<dbReference type="GO" id="GO:0046496">
    <property type="term" value="P:nicotinamide nucleotide metabolic process"/>
    <property type="evidence" value="ECO:0007669"/>
    <property type="project" value="UniProtKB-UniRule"/>
</dbReference>
<dbReference type="Gene3D" id="3.40.1190.20">
    <property type="match status" value="1"/>
</dbReference>
<dbReference type="HAMAP" id="MF_01965">
    <property type="entry name" value="NADHX_dehydratase"/>
    <property type="match status" value="1"/>
</dbReference>
<comment type="cofactor">
    <cofactor evidence="10">
        <name>Mg(2+)</name>
        <dbReference type="ChEBI" id="CHEBI:18420"/>
    </cofactor>
</comment>
<evidence type="ECO:0000259" key="12">
    <source>
        <dbReference type="PROSITE" id="PS51383"/>
    </source>
</evidence>
<dbReference type="PANTHER" id="PTHR12592:SF0">
    <property type="entry name" value="ATP-DEPENDENT (S)-NAD(P)H-HYDRATE DEHYDRATASE"/>
    <property type="match status" value="1"/>
</dbReference>
<protein>
    <recommendedName>
        <fullName evidence="10">ATP-dependent (S)-NAD(P)H-hydrate dehydratase</fullName>
        <ecNumber evidence="10">4.2.1.93</ecNumber>
    </recommendedName>
    <alternativeName>
        <fullName evidence="10">ATP-dependent NAD(P)HX dehydratase</fullName>
    </alternativeName>
    <alternativeName>
        <fullName evidence="10">Carbohydrate kinase domain-containing protein</fullName>
    </alternativeName>
</protein>